<evidence type="ECO:0000256" key="3">
    <source>
        <dbReference type="ARBA" id="ARBA00023157"/>
    </source>
</evidence>
<evidence type="ECO:0000259" key="5">
    <source>
        <dbReference type="PROSITE" id="PS01186"/>
    </source>
</evidence>
<dbReference type="AlphaFoldDB" id="A0A443SU13"/>
<dbReference type="PANTHER" id="PTHR11219:SF69">
    <property type="entry name" value="TENEURIN-A"/>
    <property type="match status" value="1"/>
</dbReference>
<dbReference type="Gene3D" id="2.10.25.10">
    <property type="entry name" value="Laminin"/>
    <property type="match status" value="1"/>
</dbReference>
<sequence length="295" mass="32634">MCNFLSHQFLCPRKERKSLFSPKIAVEFMVRPTGTSSTFTPLDTKPCIVVEESPVAEKTQPSSSTFEDTQQSADKVSENNQRATDTPTKGQVNVASTVLRHESASCPTVNFGKDLLSFTEIKVNADSAITGTLEAYNSWNGYLNQAQPGFVRFYFHSLPPSSRLALYARKNEVPSLTRYELVEFINSDKPPSSSKLTKRNSESGSQRNGISVEMLDFFEAGQWYITLVNDGEETVPLNLNVSSASDIPSSCHNSCNGHGKCHLGKCQCFPGFIGHDCADSEFVAQISIHFKFVFK</sequence>
<dbReference type="PROSITE" id="PS01186">
    <property type="entry name" value="EGF_2"/>
    <property type="match status" value="1"/>
</dbReference>
<dbReference type="PANTHER" id="PTHR11219">
    <property type="entry name" value="TENEURIN AND N-ACETYLGLUCOSAMINE-1-PHOSPHODIESTER ALPHA-N-ACETYLGLUCOSAMINIDASE"/>
    <property type="match status" value="1"/>
</dbReference>
<dbReference type="Pfam" id="PF23106">
    <property type="entry name" value="EGF_Teneurin"/>
    <property type="match status" value="1"/>
</dbReference>
<dbReference type="EMBL" id="NCKV01000305">
    <property type="protein sequence ID" value="RWS31001.1"/>
    <property type="molecule type" value="Genomic_DNA"/>
</dbReference>
<reference evidence="6 7" key="1">
    <citation type="journal article" date="2018" name="Gigascience">
        <title>Genomes of trombidid mites reveal novel predicted allergens and laterally-transferred genes associated with secondary metabolism.</title>
        <authorList>
            <person name="Dong X."/>
            <person name="Chaisiri K."/>
            <person name="Xia D."/>
            <person name="Armstrong S.D."/>
            <person name="Fang Y."/>
            <person name="Donnelly M.J."/>
            <person name="Kadowaki T."/>
            <person name="McGarry J.W."/>
            <person name="Darby A.C."/>
            <person name="Makepeace B.L."/>
        </authorList>
    </citation>
    <scope>NUCLEOTIDE SEQUENCE [LARGE SCALE GENOMIC DNA]</scope>
    <source>
        <strain evidence="6">UoL-UT</strain>
    </source>
</reference>
<name>A0A443SU13_9ACAR</name>
<accession>A0A443SU13</accession>
<feature type="region of interest" description="Disordered" evidence="4">
    <location>
        <begin position="52"/>
        <end position="90"/>
    </location>
</feature>
<keyword evidence="7" id="KW-1185">Reference proteome</keyword>
<feature type="domain" description="EGF-like" evidence="5">
    <location>
        <begin position="266"/>
        <end position="277"/>
    </location>
</feature>
<evidence type="ECO:0000256" key="1">
    <source>
        <dbReference type="ARBA" id="ARBA00022536"/>
    </source>
</evidence>
<gene>
    <name evidence="6" type="ORF">B4U80_09460</name>
</gene>
<keyword evidence="2" id="KW-0677">Repeat</keyword>
<dbReference type="STRING" id="299467.A0A443SU13"/>
<dbReference type="InterPro" id="IPR057629">
    <property type="entry name" value="Teneurin1-4_GBD"/>
</dbReference>
<dbReference type="GO" id="GO:0008045">
    <property type="term" value="P:motor neuron axon guidance"/>
    <property type="evidence" value="ECO:0007669"/>
    <property type="project" value="TreeGrafter"/>
</dbReference>
<keyword evidence="3" id="KW-1015">Disulfide bond</keyword>
<protein>
    <submittedName>
        <fullName evidence="6">N-acetylglucosamine-1-phosphodiester alpha-N-acetylglucosaminidase-like protein</fullName>
    </submittedName>
</protein>
<dbReference type="InterPro" id="IPR000742">
    <property type="entry name" value="EGF"/>
</dbReference>
<comment type="caution">
    <text evidence="6">The sequence shown here is derived from an EMBL/GenBank/DDBJ whole genome shotgun (WGS) entry which is preliminary data.</text>
</comment>
<organism evidence="6 7">
    <name type="scientific">Leptotrombidium deliense</name>
    <dbReference type="NCBI Taxonomy" id="299467"/>
    <lineage>
        <taxon>Eukaryota</taxon>
        <taxon>Metazoa</taxon>
        <taxon>Ecdysozoa</taxon>
        <taxon>Arthropoda</taxon>
        <taxon>Chelicerata</taxon>
        <taxon>Arachnida</taxon>
        <taxon>Acari</taxon>
        <taxon>Acariformes</taxon>
        <taxon>Trombidiformes</taxon>
        <taxon>Prostigmata</taxon>
        <taxon>Anystina</taxon>
        <taxon>Parasitengona</taxon>
        <taxon>Trombiculoidea</taxon>
        <taxon>Trombiculidae</taxon>
        <taxon>Leptotrombidium</taxon>
    </lineage>
</organism>
<evidence type="ECO:0000256" key="2">
    <source>
        <dbReference type="ARBA" id="ARBA00022737"/>
    </source>
</evidence>
<evidence type="ECO:0000256" key="4">
    <source>
        <dbReference type="SAM" id="MobiDB-lite"/>
    </source>
</evidence>
<evidence type="ECO:0000313" key="7">
    <source>
        <dbReference type="Proteomes" id="UP000288716"/>
    </source>
</evidence>
<feature type="compositionally biased region" description="Polar residues" evidence="4">
    <location>
        <begin position="59"/>
        <end position="90"/>
    </location>
</feature>
<proteinExistence type="predicted"/>
<dbReference type="OrthoDB" id="6433498at2759"/>
<evidence type="ECO:0000313" key="6">
    <source>
        <dbReference type="EMBL" id="RWS31001.1"/>
    </source>
</evidence>
<dbReference type="VEuPathDB" id="VectorBase:LDEU001039"/>
<dbReference type="Proteomes" id="UP000288716">
    <property type="component" value="Unassembled WGS sequence"/>
</dbReference>
<keyword evidence="1" id="KW-0245">EGF-like domain</keyword>
<dbReference type="InterPro" id="IPR051216">
    <property type="entry name" value="Teneurin"/>
</dbReference>
<dbReference type="Pfam" id="PF23093">
    <property type="entry name" value="GBD_Tenm3"/>
    <property type="match status" value="1"/>
</dbReference>